<evidence type="ECO:0000256" key="6">
    <source>
        <dbReference type="ARBA" id="ARBA00023136"/>
    </source>
</evidence>
<evidence type="ECO:0000256" key="3">
    <source>
        <dbReference type="ARBA" id="ARBA00022475"/>
    </source>
</evidence>
<comment type="similarity">
    <text evidence="7">Belongs to the binding-protein-dependent transport system permease family.</text>
</comment>
<dbReference type="EMBL" id="BAAAZH010000012">
    <property type="protein sequence ID" value="GAA4116291.1"/>
    <property type="molecule type" value="Genomic_DNA"/>
</dbReference>
<feature type="transmembrane region" description="Helical" evidence="7">
    <location>
        <begin position="51"/>
        <end position="72"/>
    </location>
</feature>
<feature type="compositionally biased region" description="Basic residues" evidence="8">
    <location>
        <begin position="22"/>
        <end position="34"/>
    </location>
</feature>
<evidence type="ECO:0000256" key="4">
    <source>
        <dbReference type="ARBA" id="ARBA00022692"/>
    </source>
</evidence>
<dbReference type="InterPro" id="IPR000515">
    <property type="entry name" value="MetI-like"/>
</dbReference>
<dbReference type="SUPFAM" id="SSF161098">
    <property type="entry name" value="MetI-like"/>
    <property type="match status" value="1"/>
</dbReference>
<gene>
    <name evidence="10" type="ORF">GCM10022215_15850</name>
</gene>
<evidence type="ECO:0000256" key="5">
    <source>
        <dbReference type="ARBA" id="ARBA00022989"/>
    </source>
</evidence>
<dbReference type="PANTHER" id="PTHR43744">
    <property type="entry name" value="ABC TRANSPORTER PERMEASE PROTEIN MG189-RELATED-RELATED"/>
    <property type="match status" value="1"/>
</dbReference>
<evidence type="ECO:0000313" key="10">
    <source>
        <dbReference type="EMBL" id="GAA4116291.1"/>
    </source>
</evidence>
<feature type="transmembrane region" description="Helical" evidence="7">
    <location>
        <begin position="277"/>
        <end position="300"/>
    </location>
</feature>
<keyword evidence="2 7" id="KW-0813">Transport</keyword>
<feature type="transmembrane region" description="Helical" evidence="7">
    <location>
        <begin position="105"/>
        <end position="129"/>
    </location>
</feature>
<feature type="transmembrane region" description="Helical" evidence="7">
    <location>
        <begin position="169"/>
        <end position="188"/>
    </location>
</feature>
<comment type="subcellular location">
    <subcellularLocation>
        <location evidence="1 7">Cell membrane</location>
        <topology evidence="1 7">Multi-pass membrane protein</topology>
    </subcellularLocation>
</comment>
<evidence type="ECO:0000256" key="7">
    <source>
        <dbReference type="RuleBase" id="RU363032"/>
    </source>
</evidence>
<protein>
    <submittedName>
        <fullName evidence="10">Carbohydrate ABC transporter permease</fullName>
    </submittedName>
</protein>
<keyword evidence="11" id="KW-1185">Reference proteome</keyword>
<dbReference type="PANTHER" id="PTHR43744:SF8">
    <property type="entry name" value="SN-GLYCEROL-3-PHOSPHATE TRANSPORT SYSTEM PERMEASE PROTEIN UGPE"/>
    <property type="match status" value="1"/>
</dbReference>
<feature type="compositionally biased region" description="Low complexity" evidence="8">
    <location>
        <begin position="1"/>
        <end position="10"/>
    </location>
</feature>
<reference evidence="11" key="1">
    <citation type="journal article" date="2019" name="Int. J. Syst. Evol. Microbiol.">
        <title>The Global Catalogue of Microorganisms (GCM) 10K type strain sequencing project: providing services to taxonomists for standard genome sequencing and annotation.</title>
        <authorList>
            <consortium name="The Broad Institute Genomics Platform"/>
            <consortium name="The Broad Institute Genome Sequencing Center for Infectious Disease"/>
            <person name="Wu L."/>
            <person name="Ma J."/>
        </authorList>
    </citation>
    <scope>NUCLEOTIDE SEQUENCE [LARGE SCALE GENOMIC DNA]</scope>
    <source>
        <strain evidence="11">JCM 16703</strain>
    </source>
</reference>
<dbReference type="PROSITE" id="PS50928">
    <property type="entry name" value="ABC_TM1"/>
    <property type="match status" value="1"/>
</dbReference>
<organism evidence="10 11">
    <name type="scientific">Nocardioides fonticola</name>
    <dbReference type="NCBI Taxonomy" id="450363"/>
    <lineage>
        <taxon>Bacteria</taxon>
        <taxon>Bacillati</taxon>
        <taxon>Actinomycetota</taxon>
        <taxon>Actinomycetes</taxon>
        <taxon>Propionibacteriales</taxon>
        <taxon>Nocardioidaceae</taxon>
        <taxon>Nocardioides</taxon>
    </lineage>
</organism>
<feature type="region of interest" description="Disordered" evidence="8">
    <location>
        <begin position="1"/>
        <end position="40"/>
    </location>
</feature>
<dbReference type="InterPro" id="IPR035906">
    <property type="entry name" value="MetI-like_sf"/>
</dbReference>
<feature type="domain" description="ABC transmembrane type-1" evidence="9">
    <location>
        <begin position="101"/>
        <end position="295"/>
    </location>
</feature>
<evidence type="ECO:0000313" key="11">
    <source>
        <dbReference type="Proteomes" id="UP001501495"/>
    </source>
</evidence>
<sequence length="310" mass="33438">MTLIADAPALPTDPAPDAPGSTRRRPRLPRRRRGEGRPPMAAAITSRRDRIVVYLVLGVLGVLWAFPMYAAIRKSLAVHGLRNYTSLISDPVGGISIPQTYLNSFIVGFLHATLVLAIAVPAGYAFSVLRWRGRELAFSLSLLFLAVPAAAMIVPVYRISNQAGLFDTYLGVALPEAVITVPFGVLLMRNFGRNVPASLVEAARVDGAGHVAVFRHLFLPLCRPALVNLIVLCFIWSIQDFMWPSIFIRERGMQTAAQAVLSLNTGLGASPTDIARYNASLVVLAIPATVIVLLGMRFLVSGLTSGGVKE</sequence>
<dbReference type="Pfam" id="PF00528">
    <property type="entry name" value="BPD_transp_1"/>
    <property type="match status" value="1"/>
</dbReference>
<dbReference type="Proteomes" id="UP001501495">
    <property type="component" value="Unassembled WGS sequence"/>
</dbReference>
<accession>A0ABP7XHG1</accession>
<keyword evidence="5 7" id="KW-1133">Transmembrane helix</keyword>
<dbReference type="Gene3D" id="1.10.3720.10">
    <property type="entry name" value="MetI-like"/>
    <property type="match status" value="1"/>
</dbReference>
<keyword evidence="3" id="KW-1003">Cell membrane</keyword>
<keyword evidence="6 7" id="KW-0472">Membrane</keyword>
<evidence type="ECO:0000256" key="8">
    <source>
        <dbReference type="SAM" id="MobiDB-lite"/>
    </source>
</evidence>
<proteinExistence type="inferred from homology"/>
<evidence type="ECO:0000256" key="1">
    <source>
        <dbReference type="ARBA" id="ARBA00004651"/>
    </source>
</evidence>
<dbReference type="RefSeq" id="WP_344732771.1">
    <property type="nucleotide sequence ID" value="NZ_BAAAZH010000012.1"/>
</dbReference>
<keyword evidence="4 7" id="KW-0812">Transmembrane</keyword>
<evidence type="ECO:0000256" key="2">
    <source>
        <dbReference type="ARBA" id="ARBA00022448"/>
    </source>
</evidence>
<name>A0ABP7XHG1_9ACTN</name>
<evidence type="ECO:0000259" key="9">
    <source>
        <dbReference type="PROSITE" id="PS50928"/>
    </source>
</evidence>
<dbReference type="CDD" id="cd06261">
    <property type="entry name" value="TM_PBP2"/>
    <property type="match status" value="1"/>
</dbReference>
<comment type="caution">
    <text evidence="10">The sequence shown here is derived from an EMBL/GenBank/DDBJ whole genome shotgun (WGS) entry which is preliminary data.</text>
</comment>
<feature type="transmembrane region" description="Helical" evidence="7">
    <location>
        <begin position="136"/>
        <end position="157"/>
    </location>
</feature>